<name>A0A4Y8KL71_9MICO</name>
<accession>A0A4Y8KL71</accession>
<feature type="transmembrane region" description="Helical" evidence="1">
    <location>
        <begin position="79"/>
        <end position="99"/>
    </location>
</feature>
<evidence type="ECO:0000259" key="2">
    <source>
        <dbReference type="Pfam" id="PF01882"/>
    </source>
</evidence>
<dbReference type="EMBL" id="SOHQ01000030">
    <property type="protein sequence ID" value="TFD77811.1"/>
    <property type="molecule type" value="Genomic_DNA"/>
</dbReference>
<protein>
    <submittedName>
        <fullName evidence="3">DUF58 domain-containing protein</fullName>
    </submittedName>
</protein>
<feature type="transmembrane region" description="Helical" evidence="1">
    <location>
        <begin position="48"/>
        <end position="73"/>
    </location>
</feature>
<dbReference type="Pfam" id="PF01882">
    <property type="entry name" value="DUF58"/>
    <property type="match status" value="1"/>
</dbReference>
<dbReference type="Proteomes" id="UP000298218">
    <property type="component" value="Unassembled WGS sequence"/>
</dbReference>
<evidence type="ECO:0000313" key="4">
    <source>
        <dbReference type="Proteomes" id="UP000298218"/>
    </source>
</evidence>
<keyword evidence="1" id="KW-1133">Transmembrane helix</keyword>
<evidence type="ECO:0000313" key="3">
    <source>
        <dbReference type="EMBL" id="TFD77811.1"/>
    </source>
</evidence>
<keyword evidence="1" id="KW-0472">Membrane</keyword>
<comment type="caution">
    <text evidence="3">The sequence shown here is derived from an EMBL/GenBank/DDBJ whole genome shotgun (WGS) entry which is preliminary data.</text>
</comment>
<keyword evidence="1" id="KW-0812">Transmembrane</keyword>
<dbReference type="PANTHER" id="PTHR34351:SF1">
    <property type="entry name" value="SLR1927 PROTEIN"/>
    <property type="match status" value="1"/>
</dbReference>
<reference evidence="3 4" key="1">
    <citation type="submission" date="2019-03" db="EMBL/GenBank/DDBJ databases">
        <title>Genomics of glacier-inhabiting Cryobacterium strains.</title>
        <authorList>
            <person name="Liu Q."/>
            <person name="Xin Y.-H."/>
        </authorList>
    </citation>
    <scope>NUCLEOTIDE SEQUENCE [LARGE SCALE GENOMIC DNA]</scope>
    <source>
        <strain evidence="3 4">CGMCC 1.4292</strain>
    </source>
</reference>
<evidence type="ECO:0000256" key="1">
    <source>
        <dbReference type="SAM" id="Phobius"/>
    </source>
</evidence>
<keyword evidence="4" id="KW-1185">Reference proteome</keyword>
<proteinExistence type="predicted"/>
<sequence>MVTDTLTNARTRGVAAPAAPEGRLAGVIAAALHRSRSTRLRLGRAFRVVRAVVTPLGWSLAATVSLAFLGGYLAGWTELVVIAWTGLTLCLMALAYLLGRTKYAVSLSLGTRRVVVGDPVTGRVVIENPARRRLPAVRVEVPVGSALSVIPMPSLGRLARFSHDFVVPTRRRGLVTVGPVRTVRADPIGLVRKELVWAEKIELRVHPRTISIPATSTGLIRDLEGNPTRDLTTNDVSFNSLREYVPGDERRSIHWKSTAKTGTLMVRQFEETRRSELMVVLGLRDAECATDDEFELAVSVAGSLGVRAIRDDRTVSVSVSALTPPYALRQVTAMRSLSTVTRNRLLDDLSIIERHPAALPLADVAGLASDAVNGISVAFLVCGSTVTARQLRAAANRFSAGVEVVAVVCEPEAVPSYRRMGELSVITIGFLDDLHKSLARTKAA</sequence>
<dbReference type="InterPro" id="IPR002881">
    <property type="entry name" value="DUF58"/>
</dbReference>
<dbReference type="AlphaFoldDB" id="A0A4Y8KL71"/>
<gene>
    <name evidence="3" type="ORF">E3T53_10945</name>
</gene>
<feature type="domain" description="DUF58" evidence="2">
    <location>
        <begin position="241"/>
        <end position="320"/>
    </location>
</feature>
<organism evidence="3 4">
    <name type="scientific">Cryobacterium psychrophilum</name>
    <dbReference type="NCBI Taxonomy" id="41988"/>
    <lineage>
        <taxon>Bacteria</taxon>
        <taxon>Bacillati</taxon>
        <taxon>Actinomycetota</taxon>
        <taxon>Actinomycetes</taxon>
        <taxon>Micrococcales</taxon>
        <taxon>Microbacteriaceae</taxon>
        <taxon>Cryobacterium</taxon>
    </lineage>
</organism>
<dbReference type="OrthoDB" id="9812729at2"/>
<dbReference type="PANTHER" id="PTHR34351">
    <property type="entry name" value="SLR1927 PROTEIN-RELATED"/>
    <property type="match status" value="1"/>
</dbReference>